<evidence type="ECO:0000313" key="4">
    <source>
        <dbReference type="Proteomes" id="UP000433652"/>
    </source>
</evidence>
<dbReference type="AlphaFoldDB" id="A0A6I4SXX7"/>
<dbReference type="Gene3D" id="1.10.10.2520">
    <property type="entry name" value="Cell wall hydrolase SleB, domain 1"/>
    <property type="match status" value="1"/>
</dbReference>
<proteinExistence type="predicted"/>
<feature type="region of interest" description="Disordered" evidence="1">
    <location>
        <begin position="1"/>
        <end position="22"/>
    </location>
</feature>
<dbReference type="Proteomes" id="UP000433652">
    <property type="component" value="Unassembled WGS sequence"/>
</dbReference>
<gene>
    <name evidence="3" type="ORF">GRI89_14265</name>
</gene>
<sequence length="311" mass="34098">MASGPVFLPNSEQGLRPHSVSRSTRMDLQELTRLTASTGLEQTKAPPAEAMIAANKSLPFSYSPIQAAYSFKEQLEWSRATTYNSAVDCLTAAVYYEAAGESEVGQRAVAQVVLNRVRHPAFPSSICGVVFQGSELRTGCQFTFTCDGSLLRRASIQGWSIAKRIAIQALQGRVEPTIGMSTHYHTNYVLPYWAPKLDKVAAIGTHIFYRWSGYWGERRAFSQSYTGEASSSPNLEAAKFLKQFDVLSLSPVAATFIDNPVKPRSNLGTPLPEVRAPSSLRADEDTGTLKVDDRKVELVINLKKTQGIATD</sequence>
<dbReference type="InterPro" id="IPR011105">
    <property type="entry name" value="Cell_wall_hydrolase_SleB"/>
</dbReference>
<organism evidence="3 4">
    <name type="scientific">Croceibacterium salegens</name>
    <dbReference type="NCBI Taxonomy" id="1737568"/>
    <lineage>
        <taxon>Bacteria</taxon>
        <taxon>Pseudomonadati</taxon>
        <taxon>Pseudomonadota</taxon>
        <taxon>Alphaproteobacteria</taxon>
        <taxon>Sphingomonadales</taxon>
        <taxon>Erythrobacteraceae</taxon>
        <taxon>Croceibacterium</taxon>
    </lineage>
</organism>
<dbReference type="Pfam" id="PF07486">
    <property type="entry name" value="Hydrolase_2"/>
    <property type="match status" value="1"/>
</dbReference>
<comment type="caution">
    <text evidence="3">The sequence shown here is derived from an EMBL/GenBank/DDBJ whole genome shotgun (WGS) entry which is preliminary data.</text>
</comment>
<evidence type="ECO:0000256" key="1">
    <source>
        <dbReference type="SAM" id="MobiDB-lite"/>
    </source>
</evidence>
<dbReference type="InterPro" id="IPR042047">
    <property type="entry name" value="SleB_dom1"/>
</dbReference>
<feature type="domain" description="Cell wall hydrolase SleB" evidence="2">
    <location>
        <begin position="100"/>
        <end position="209"/>
    </location>
</feature>
<dbReference type="EMBL" id="WTYM01000057">
    <property type="protein sequence ID" value="MXO60703.1"/>
    <property type="molecule type" value="Genomic_DNA"/>
</dbReference>
<reference evidence="3 4" key="1">
    <citation type="submission" date="2019-12" db="EMBL/GenBank/DDBJ databases">
        <title>Genomic-based taxomic classification of the family Erythrobacteraceae.</title>
        <authorList>
            <person name="Xu L."/>
        </authorList>
    </citation>
    <scope>NUCLEOTIDE SEQUENCE [LARGE SCALE GENOMIC DNA]</scope>
    <source>
        <strain evidence="3 4">MCCC 1K01500</strain>
    </source>
</reference>
<evidence type="ECO:0000259" key="2">
    <source>
        <dbReference type="Pfam" id="PF07486"/>
    </source>
</evidence>
<evidence type="ECO:0000313" key="3">
    <source>
        <dbReference type="EMBL" id="MXO60703.1"/>
    </source>
</evidence>
<name>A0A6I4SXX7_9SPHN</name>
<accession>A0A6I4SXX7</accession>
<keyword evidence="4" id="KW-1185">Reference proteome</keyword>
<protein>
    <recommendedName>
        <fullName evidence="2">Cell wall hydrolase SleB domain-containing protein</fullName>
    </recommendedName>
</protein>
<dbReference type="GO" id="GO:0016787">
    <property type="term" value="F:hydrolase activity"/>
    <property type="evidence" value="ECO:0007669"/>
    <property type="project" value="InterPro"/>
</dbReference>
<dbReference type="OrthoDB" id="9785345at2"/>